<organism evidence="2 3">
    <name type="scientific">Methyloceanibacter caenitepidi</name>
    <dbReference type="NCBI Taxonomy" id="1384459"/>
    <lineage>
        <taxon>Bacteria</taxon>
        <taxon>Pseudomonadati</taxon>
        <taxon>Pseudomonadota</taxon>
        <taxon>Alphaproteobacteria</taxon>
        <taxon>Hyphomicrobiales</taxon>
        <taxon>Hyphomicrobiaceae</taxon>
        <taxon>Methyloceanibacter</taxon>
    </lineage>
</organism>
<dbReference type="SUPFAM" id="SSF50969">
    <property type="entry name" value="YVTN repeat-like/Quinoprotein amine dehydrogenase"/>
    <property type="match status" value="1"/>
</dbReference>
<keyword evidence="3" id="KW-1185">Reference proteome</keyword>
<dbReference type="STRING" id="1384459.GL4_0725"/>
<dbReference type="RefSeq" id="WP_045364615.1">
    <property type="nucleotide sequence ID" value="NZ_AP014648.1"/>
</dbReference>
<reference evidence="2 3" key="1">
    <citation type="submission" date="2014-09" db="EMBL/GenBank/DDBJ databases">
        <title>Genome sequencing of Methyloceanibacter caenitepidi Gela4.</title>
        <authorList>
            <person name="Takeuchi M."/>
            <person name="Susumu S."/>
            <person name="Kamagata Y."/>
            <person name="Oshima K."/>
            <person name="Hattori M."/>
            <person name="Iwasaki W."/>
        </authorList>
    </citation>
    <scope>NUCLEOTIDE SEQUENCE [LARGE SCALE GENOMIC DNA]</scope>
    <source>
        <strain evidence="2 3">Gela4</strain>
    </source>
</reference>
<dbReference type="InterPro" id="IPR008311">
    <property type="entry name" value="UCP028101"/>
</dbReference>
<dbReference type="PROSITE" id="PS51318">
    <property type="entry name" value="TAT"/>
    <property type="match status" value="1"/>
</dbReference>
<gene>
    <name evidence="2" type="ORF">GL4_0725</name>
</gene>
<dbReference type="KEGG" id="mcg:GL4_0725"/>
<accession>A0A0A8JZE5</accession>
<dbReference type="AlphaFoldDB" id="A0A0A8JZE5"/>
<protein>
    <submittedName>
        <fullName evidence="2">Putative exported protein</fullName>
    </submittedName>
</protein>
<feature type="chain" id="PRO_5002037678" evidence="1">
    <location>
        <begin position="27"/>
        <end position="365"/>
    </location>
</feature>
<dbReference type="Gene3D" id="2.130.10.10">
    <property type="entry name" value="YVTN repeat-like/Quinoprotein amine dehydrogenase"/>
    <property type="match status" value="1"/>
</dbReference>
<evidence type="ECO:0000256" key="1">
    <source>
        <dbReference type="SAM" id="SignalP"/>
    </source>
</evidence>
<dbReference type="Pfam" id="PF07433">
    <property type="entry name" value="DUF1513"/>
    <property type="match status" value="1"/>
</dbReference>
<dbReference type="PIRSF" id="PIRSF028101">
    <property type="entry name" value="UCP028101"/>
    <property type="match status" value="1"/>
</dbReference>
<dbReference type="InterPro" id="IPR015943">
    <property type="entry name" value="WD40/YVTN_repeat-like_dom_sf"/>
</dbReference>
<dbReference type="HOGENOM" id="CLU_047398_0_0_5"/>
<dbReference type="Proteomes" id="UP000031643">
    <property type="component" value="Chromosome"/>
</dbReference>
<keyword evidence="1" id="KW-0732">Signal</keyword>
<dbReference type="InterPro" id="IPR011044">
    <property type="entry name" value="Quino_amine_DH_bsu"/>
</dbReference>
<dbReference type="EMBL" id="AP014648">
    <property type="protein sequence ID" value="BAQ16188.1"/>
    <property type="molecule type" value="Genomic_DNA"/>
</dbReference>
<sequence length="365" mass="39462">MTLNRRTFLTALAGSSLALTMPARLAAAFLPERFAAARMDDQGNYSAALFDLEHGDIREVLLPARGHDVALRPGGSEWVAFARRPGRFGVAVPMDAREPVWFSARPGRHFYGHGVFSADGRLLYTTENDYDGGRGVIGVRDAGAGYRQIGEIPSHGIGPHDLALLSDKRTLVVANGGIQTHPDRRREELNLASMEPSLAYVDIETGDLLERHGQPEELRRLSIRHLTVAGNDIVAFGCQYRGDADDLPPLMGFHRRGETLTVIPAPEETQLTLKNYIGSVTADSNGSVVAASAPKGGVVTYWDPQARRLLGSCSLRDGCGLAPTHKGATFLLTSGEGWLLSGSADGLGPRHSTRFHWDNHAILVS</sequence>
<evidence type="ECO:0000313" key="2">
    <source>
        <dbReference type="EMBL" id="BAQ16188.1"/>
    </source>
</evidence>
<dbReference type="OrthoDB" id="5624218at2"/>
<dbReference type="InterPro" id="IPR006311">
    <property type="entry name" value="TAT_signal"/>
</dbReference>
<evidence type="ECO:0000313" key="3">
    <source>
        <dbReference type="Proteomes" id="UP000031643"/>
    </source>
</evidence>
<proteinExistence type="predicted"/>
<name>A0A0A8JZE5_9HYPH</name>
<feature type="signal peptide" evidence="1">
    <location>
        <begin position="1"/>
        <end position="26"/>
    </location>
</feature>